<evidence type="ECO:0000259" key="4">
    <source>
        <dbReference type="Pfam" id="PF02902"/>
    </source>
</evidence>
<dbReference type="Pfam" id="PF02902">
    <property type="entry name" value="Peptidase_C48"/>
    <property type="match status" value="1"/>
</dbReference>
<comment type="caution">
    <text evidence="5">The sequence shown here is derived from an EMBL/GenBank/DDBJ whole genome shotgun (WGS) entry which is preliminary data.</text>
</comment>
<keyword evidence="3" id="KW-0378">Hydrolase</keyword>
<evidence type="ECO:0000256" key="2">
    <source>
        <dbReference type="ARBA" id="ARBA00022670"/>
    </source>
</evidence>
<keyword evidence="6" id="KW-1185">Reference proteome</keyword>
<evidence type="ECO:0000256" key="3">
    <source>
        <dbReference type="ARBA" id="ARBA00022801"/>
    </source>
</evidence>
<comment type="similarity">
    <text evidence="1">Belongs to the peptidase C48 family.</text>
</comment>
<feature type="domain" description="Ubiquitin-like protease family profile" evidence="4">
    <location>
        <begin position="5"/>
        <end position="123"/>
    </location>
</feature>
<dbReference type="Gramene" id="OIS99108">
    <property type="protein sequence ID" value="OIS99108"/>
    <property type="gene ID" value="A4A49_62727"/>
</dbReference>
<protein>
    <recommendedName>
        <fullName evidence="4">Ubiquitin-like protease family profile domain-containing protein</fullName>
    </recommendedName>
</protein>
<dbReference type="PANTHER" id="PTHR31470:SF53">
    <property type="entry name" value="CYSTEINE PROTEINASES SUPERFAMILY PROTEIN-RELATED"/>
    <property type="match status" value="1"/>
</dbReference>
<organism evidence="5 6">
    <name type="scientific">Nicotiana attenuata</name>
    <name type="common">Coyote tobacco</name>
    <dbReference type="NCBI Taxonomy" id="49451"/>
    <lineage>
        <taxon>Eukaryota</taxon>
        <taxon>Viridiplantae</taxon>
        <taxon>Streptophyta</taxon>
        <taxon>Embryophyta</taxon>
        <taxon>Tracheophyta</taxon>
        <taxon>Spermatophyta</taxon>
        <taxon>Magnoliopsida</taxon>
        <taxon>eudicotyledons</taxon>
        <taxon>Gunneridae</taxon>
        <taxon>Pentapetalae</taxon>
        <taxon>asterids</taxon>
        <taxon>lamiids</taxon>
        <taxon>Solanales</taxon>
        <taxon>Solanaceae</taxon>
        <taxon>Nicotianoideae</taxon>
        <taxon>Nicotianeae</taxon>
        <taxon>Nicotiana</taxon>
    </lineage>
</organism>
<dbReference type="Proteomes" id="UP000187609">
    <property type="component" value="Unassembled WGS sequence"/>
</dbReference>
<feature type="non-terminal residue" evidence="5">
    <location>
        <position position="1"/>
    </location>
</feature>
<sequence length="157" mass="18769">VAEQWHWIMDMMSFKDRCIYVYGSMRAARQAKVHKTVTKYYVLLPHFFVHTHFYLNKKDINWRTGVYKSKDLITPFDVKLFDSCCSFYFFSDCGVFAASFAEYFIEGKTPPKKFNAYAHRRKFGALLWDYARKRIELNAQSDDEIIGRQNKSRKQKK</sequence>
<dbReference type="InterPro" id="IPR038765">
    <property type="entry name" value="Papain-like_cys_pep_sf"/>
</dbReference>
<name>A0A1J6I220_NICAT</name>
<dbReference type="EMBL" id="MJEQ01037190">
    <property type="protein sequence ID" value="OIS99108.1"/>
    <property type="molecule type" value="Genomic_DNA"/>
</dbReference>
<reference evidence="5" key="1">
    <citation type="submission" date="2016-11" db="EMBL/GenBank/DDBJ databases">
        <title>The genome of Nicotiana attenuata.</title>
        <authorList>
            <person name="Xu S."/>
            <person name="Brockmoeller T."/>
            <person name="Gaquerel E."/>
            <person name="Navarro A."/>
            <person name="Kuhl H."/>
            <person name="Gase K."/>
            <person name="Ling Z."/>
            <person name="Zhou W."/>
            <person name="Kreitzer C."/>
            <person name="Stanke M."/>
            <person name="Tang H."/>
            <person name="Lyons E."/>
            <person name="Pandey P."/>
            <person name="Pandey S.P."/>
            <person name="Timmermann B."/>
            <person name="Baldwin I.T."/>
        </authorList>
    </citation>
    <scope>NUCLEOTIDE SEQUENCE [LARGE SCALE GENOMIC DNA]</scope>
    <source>
        <strain evidence="5">UT</strain>
    </source>
</reference>
<accession>A0A1J6I220</accession>
<gene>
    <name evidence="5" type="ORF">A4A49_62727</name>
</gene>
<dbReference type="AlphaFoldDB" id="A0A1J6I220"/>
<dbReference type="InterPro" id="IPR003653">
    <property type="entry name" value="Peptidase_C48_C"/>
</dbReference>
<proteinExistence type="inferred from homology"/>
<evidence type="ECO:0000313" key="5">
    <source>
        <dbReference type="EMBL" id="OIS99108.1"/>
    </source>
</evidence>
<keyword evidence="2" id="KW-0645">Protease</keyword>
<dbReference type="GO" id="GO:0006508">
    <property type="term" value="P:proteolysis"/>
    <property type="evidence" value="ECO:0007669"/>
    <property type="project" value="UniProtKB-KW"/>
</dbReference>
<evidence type="ECO:0000313" key="6">
    <source>
        <dbReference type="Proteomes" id="UP000187609"/>
    </source>
</evidence>
<dbReference type="PANTHER" id="PTHR31470">
    <property type="entry name" value="CYSTEINE PROTEINASES SUPERFAMILY PROTEIN-RELATED-RELATED"/>
    <property type="match status" value="1"/>
</dbReference>
<dbReference type="OMA" id="ERIDWAN"/>
<dbReference type="Gene3D" id="3.40.395.10">
    <property type="entry name" value="Adenoviral Proteinase, Chain A"/>
    <property type="match status" value="1"/>
</dbReference>
<evidence type="ECO:0000256" key="1">
    <source>
        <dbReference type="ARBA" id="ARBA00005234"/>
    </source>
</evidence>
<dbReference type="GO" id="GO:0008234">
    <property type="term" value="F:cysteine-type peptidase activity"/>
    <property type="evidence" value="ECO:0007669"/>
    <property type="project" value="InterPro"/>
</dbReference>
<dbReference type="SUPFAM" id="SSF54001">
    <property type="entry name" value="Cysteine proteinases"/>
    <property type="match status" value="1"/>
</dbReference>